<dbReference type="NCBIfam" id="TIGR04183">
    <property type="entry name" value="Por_Secre_tail"/>
    <property type="match status" value="1"/>
</dbReference>
<evidence type="ECO:0000313" key="6">
    <source>
        <dbReference type="Proteomes" id="UP000198984"/>
    </source>
</evidence>
<dbReference type="EMBL" id="FOBB01000014">
    <property type="protein sequence ID" value="SEN88089.1"/>
    <property type="molecule type" value="Genomic_DNA"/>
</dbReference>
<dbReference type="Proteomes" id="UP000198984">
    <property type="component" value="Unassembled WGS sequence"/>
</dbReference>
<evidence type="ECO:0000259" key="3">
    <source>
        <dbReference type="PROSITE" id="PS50268"/>
    </source>
</evidence>
<evidence type="ECO:0000259" key="4">
    <source>
        <dbReference type="PROSITE" id="PS50853"/>
    </source>
</evidence>
<feature type="domain" description="Cadherin" evidence="3">
    <location>
        <begin position="855"/>
        <end position="937"/>
    </location>
</feature>
<dbReference type="SMART" id="SM00060">
    <property type="entry name" value="FN3"/>
    <property type="match status" value="6"/>
</dbReference>
<dbReference type="SUPFAM" id="SSF53474">
    <property type="entry name" value="alpha/beta-Hydrolases"/>
    <property type="match status" value="1"/>
</dbReference>
<dbReference type="InterPro" id="IPR026444">
    <property type="entry name" value="Secre_tail"/>
</dbReference>
<sequence>MIKFYLRLVILMLICTQSSFSWAQSVLDPNDVVVTYNSSKPPVQPAYNQIGKWVRTKILSWNTDDYKCYIYNGMQFRLLYPKNFNAADTTKKYPVTIVFHGTGSKGDIYNNEKQLEAGGTQHLAKRNDGSYDGFVIFPQNLTGFFGNTQYDYLVQIVTNFMAPQLHADIFRVTIDGYSAGGQAAWDMLIRHPKFVAGATPISAAKDTYDDSVELWKAIPVWHFQGGKDGNPNPSVATLIQTSAVNAGANYKLTIYPTQGHSIWNIAWNEADFFPFIMRANKANPWPLYNHYQYCTGETVNTTLCLTAGFDAYQWRKNGTVIPGATGNTLLASSYGTYDARVRSGNTWSDWSPQPVVVGAKAPTITPPITTSGLQSNVLPTPEGKDSVVLAEPDGYDTYRWMKAGGTDTLGRNSTFAARDTGGYIVRVTEKYGCSDNFSAPFRVIPANGAHAPDAAAGLIVSSLSQTSLKLNWIDKPSPAYNETFFEIYRTLTPGTKYQLVAKVNADVLTYTDASLPTNTRFYYIVRAVNDNGAAPVSNEASATTKADTTAPGAPGALTKVSATRNTIRLKWSAASDNVGVDRYDVYVDGIKSYTTPKDSFAITVYGLNYRQVYNFVVRARDLAGNESPASNQVSVAAVNATDTITLGNVPAIPYNLTAVAASSNQLRLSWADSSGRASAFEIYKSTTSGGTYKIVATVAANAGTYTDAGLSPNTSYYYKLKAINKYGGSDLSNYIQGTTSKASLPTSPNALTATAVSANRIDLQWTDRSNNETSFELYRSYNNNTTYLLLASLAASSGTTVQYADTGLFANGVYYYKVLAKNGDGSSGYSNELTKQTLNSLPVISGLANQTMRYGTQLTYHITATDPDNEAVIQAITGLPAFAAITDSSAGSLTVTFSPAQADTGAYTITTTATDQHNGVTTRIFKITVDDNYQPVISPIANITLAEKESLQVSLSASDQNATDTAIWTVTGLPSFATLTPAGHTAQLLVKPGYANAGTYNVTVKVSDNRSGLATQRFTITVTDVNPNYKVYVNFTDGSYIAGSPWNNTNKKPLQNDIYSGWKDDKGNASGFSMTVLTPWQTVNGGANTNNQGYNAGSNAGLYPDNVMTSNWWTNTDKQTMQLSGLPTAYKYNFTFFGSRYGVADNRIASYTINGSSVTLNASNNTSQTVTINNVRPDSAGNIKIDLQPAAGSQYAYINAMVITVVYDDGTAPAQPGNFTAASVPQGVKLSWTDQAYNEDSYEVYRRSATPADTFTLIHTSAANDTAYTDADAASGQTWYYKVRAVNSAGTSPFTDSISILVPNKAPVLAAIDNVIIKADSTRQIALSATDAAGDTITLRASGFPAFATLTATGNGAATLQLAPASANIGKYTLTVVAKDNKGDSSSQTFTVQVVDNKISTVYVNCNQVQPAGAPWNNFNSLPNVNAGISNMKDETGTGSGISITILDAFSGANNVGAVTGTNTGVYPDTVMQTFFYDQSGAARRIRLSGLSATRKYNLVFFGSRTAVSDNRNTIYAAGSDSVILNAASNTTNTVQLNGLAPDSSGNIIFTVKQAPGSFSAYLNTLVIQSYVDDGIPIAPDNLTATSAGRTSIQLAWADKASNETGYEIWRANSKNGAYTVLATVGANAAAYTDNNVSANTVYYYKVRALAGTVASAFSNIAGGSTMAYSLSINFTSVNLAPAPWTNISVLPDAGYRVTNLKDDGSNTTGVNMTFLAPFAGSNPAGKQTGNNSGVYPDKVLAESFYTEGADTARIKMSGLDQLKEYSFTFLGSRADVGTRITGYKIGSRAVTLDANNNTQNTVTIDKVKPDNNGEVYIDIYSTFDFGHLNAMVVKVFPATDSTNLETLPVNVAAATMDNGRTTQTIGIMGAMSGVPAINNTPANAVEAVTVYPNPFTSFINLNFTISSGQTASRIQVRLIDMNGRPVLLKDLGNRGSGAYQERLEINNQQLQRGIYLLQVLSGNNQIKTLKLVKQ</sequence>
<dbReference type="Gene3D" id="3.40.50.1820">
    <property type="entry name" value="alpha/beta hydrolase"/>
    <property type="match status" value="1"/>
</dbReference>
<feature type="domain" description="Fibronectin type-III" evidence="4">
    <location>
        <begin position="652"/>
        <end position="742"/>
    </location>
</feature>
<dbReference type="GO" id="GO:0005509">
    <property type="term" value="F:calcium ion binding"/>
    <property type="evidence" value="ECO:0007669"/>
    <property type="project" value="InterPro"/>
</dbReference>
<dbReference type="InterPro" id="IPR029058">
    <property type="entry name" value="AB_hydrolase_fold"/>
</dbReference>
<feature type="domain" description="Fibronectin type-III" evidence="4">
    <location>
        <begin position="454"/>
        <end position="547"/>
    </location>
</feature>
<reference evidence="5 6" key="1">
    <citation type="submission" date="2016-10" db="EMBL/GenBank/DDBJ databases">
        <authorList>
            <person name="de Groot N.N."/>
        </authorList>
    </citation>
    <scope>NUCLEOTIDE SEQUENCE [LARGE SCALE GENOMIC DNA]</scope>
    <source>
        <strain evidence="5 6">DSM 21039</strain>
    </source>
</reference>
<evidence type="ECO:0000256" key="1">
    <source>
        <dbReference type="ARBA" id="ARBA00022737"/>
    </source>
</evidence>
<proteinExistence type="predicted"/>
<dbReference type="InterPro" id="IPR002126">
    <property type="entry name" value="Cadherin-like_dom"/>
</dbReference>
<feature type="signal peptide" evidence="2">
    <location>
        <begin position="1"/>
        <end position="23"/>
    </location>
</feature>
<feature type="domain" description="Fibronectin type-III" evidence="4">
    <location>
        <begin position="553"/>
        <end position="640"/>
    </location>
</feature>
<accession>A0A1H8K4X1</accession>
<keyword evidence="1" id="KW-0677">Repeat</keyword>
<dbReference type="Pfam" id="PF17963">
    <property type="entry name" value="Big_9"/>
    <property type="match status" value="1"/>
</dbReference>
<dbReference type="PANTHER" id="PTHR13817">
    <property type="entry name" value="TITIN"/>
    <property type="match status" value="1"/>
</dbReference>
<feature type="chain" id="PRO_5011463090" evidence="2">
    <location>
        <begin position="24"/>
        <end position="1975"/>
    </location>
</feature>
<feature type="domain" description="Fibronectin type-III" evidence="4">
    <location>
        <begin position="1212"/>
        <end position="1305"/>
    </location>
</feature>
<dbReference type="GO" id="GO:0007156">
    <property type="term" value="P:homophilic cell adhesion via plasma membrane adhesion molecules"/>
    <property type="evidence" value="ECO:0007669"/>
    <property type="project" value="InterPro"/>
</dbReference>
<dbReference type="PROSITE" id="PS50853">
    <property type="entry name" value="FN3"/>
    <property type="match status" value="6"/>
</dbReference>
<dbReference type="GO" id="GO:0016020">
    <property type="term" value="C:membrane"/>
    <property type="evidence" value="ECO:0007669"/>
    <property type="project" value="InterPro"/>
</dbReference>
<gene>
    <name evidence="5" type="ORF">SAMN04488505_11431</name>
</gene>
<dbReference type="Pfam" id="PF00041">
    <property type="entry name" value="fn3"/>
    <property type="match status" value="2"/>
</dbReference>
<dbReference type="RefSeq" id="WP_089921229.1">
    <property type="nucleotide sequence ID" value="NZ_FOBB01000014.1"/>
</dbReference>
<feature type="domain" description="Fibronectin type-III" evidence="4">
    <location>
        <begin position="747"/>
        <end position="840"/>
    </location>
</feature>
<feature type="domain" description="Fibronectin type-III" evidence="4">
    <location>
        <begin position="1579"/>
        <end position="1669"/>
    </location>
</feature>
<dbReference type="STRING" id="573321.SAMN04488505_11431"/>
<dbReference type="CDD" id="cd00063">
    <property type="entry name" value="FN3"/>
    <property type="match status" value="6"/>
</dbReference>
<dbReference type="Pfam" id="PF18962">
    <property type="entry name" value="Por_Secre_tail"/>
    <property type="match status" value="1"/>
</dbReference>
<dbReference type="OrthoDB" id="9803616at2"/>
<keyword evidence="2" id="KW-0732">Signal</keyword>
<dbReference type="PANTHER" id="PTHR13817:SF166">
    <property type="entry name" value="NEURONAL IGCAM-RELATED"/>
    <property type="match status" value="1"/>
</dbReference>
<dbReference type="Pfam" id="PF05345">
    <property type="entry name" value="He_PIG"/>
    <property type="match status" value="1"/>
</dbReference>
<dbReference type="InterPro" id="IPR050964">
    <property type="entry name" value="Striated_Muscle_Regulatory"/>
</dbReference>
<evidence type="ECO:0000313" key="5">
    <source>
        <dbReference type="EMBL" id="SEN88089.1"/>
    </source>
</evidence>
<evidence type="ECO:0000256" key="2">
    <source>
        <dbReference type="SAM" id="SignalP"/>
    </source>
</evidence>
<dbReference type="Gene3D" id="2.60.40.10">
    <property type="entry name" value="Immunoglobulins"/>
    <property type="match status" value="9"/>
</dbReference>
<dbReference type="InterPro" id="IPR036116">
    <property type="entry name" value="FN3_sf"/>
</dbReference>
<dbReference type="SUPFAM" id="SSF49265">
    <property type="entry name" value="Fibronectin type III"/>
    <property type="match status" value="4"/>
</dbReference>
<dbReference type="PROSITE" id="PS50268">
    <property type="entry name" value="CADHERIN_2"/>
    <property type="match status" value="1"/>
</dbReference>
<dbReference type="SUPFAM" id="SSF49313">
    <property type="entry name" value="Cadherin-like"/>
    <property type="match status" value="3"/>
</dbReference>
<protein>
    <submittedName>
        <fullName evidence="5">Fibronectin type III domain-containing protein</fullName>
    </submittedName>
</protein>
<name>A0A1H8K4X1_9BACT</name>
<dbReference type="InterPro" id="IPR003961">
    <property type="entry name" value="FN3_dom"/>
</dbReference>
<organism evidence="5 6">
    <name type="scientific">Chitinophaga rupis</name>
    <dbReference type="NCBI Taxonomy" id="573321"/>
    <lineage>
        <taxon>Bacteria</taxon>
        <taxon>Pseudomonadati</taxon>
        <taxon>Bacteroidota</taxon>
        <taxon>Chitinophagia</taxon>
        <taxon>Chitinophagales</taxon>
        <taxon>Chitinophagaceae</taxon>
        <taxon>Chitinophaga</taxon>
    </lineage>
</organism>
<dbReference type="InterPro" id="IPR015919">
    <property type="entry name" value="Cadherin-like_sf"/>
</dbReference>
<keyword evidence="6" id="KW-1185">Reference proteome</keyword>
<dbReference type="InterPro" id="IPR013783">
    <property type="entry name" value="Ig-like_fold"/>
</dbReference>